<evidence type="ECO:0000313" key="11">
    <source>
        <dbReference type="EMBL" id="BAJ17661.1"/>
    </source>
</evidence>
<dbReference type="InterPro" id="IPR017930">
    <property type="entry name" value="Myb_dom"/>
</dbReference>
<evidence type="ECO:0000256" key="8">
    <source>
        <dbReference type="SAM" id="MobiDB-lite"/>
    </source>
</evidence>
<accession>E0D6S2</accession>
<dbReference type="GO" id="GO:0080090">
    <property type="term" value="P:regulation of primary metabolic process"/>
    <property type="evidence" value="ECO:0007669"/>
    <property type="project" value="UniProtKB-ARBA"/>
</dbReference>
<evidence type="ECO:0000256" key="7">
    <source>
        <dbReference type="ARBA" id="ARBA00023242"/>
    </source>
</evidence>
<dbReference type="InterPro" id="IPR001005">
    <property type="entry name" value="SANT/Myb"/>
</dbReference>
<evidence type="ECO:0000259" key="9">
    <source>
        <dbReference type="PROSITE" id="PS50090"/>
    </source>
</evidence>
<keyword evidence="6" id="KW-0804">Transcription</keyword>
<dbReference type="EMBL" id="AB550244">
    <property type="protein sequence ID" value="BAJ17661.1"/>
    <property type="molecule type" value="mRNA"/>
</dbReference>
<dbReference type="SMR" id="E0D6S2"/>
<evidence type="ECO:0000256" key="5">
    <source>
        <dbReference type="ARBA" id="ARBA00023159"/>
    </source>
</evidence>
<keyword evidence="3" id="KW-0805">Transcription regulation</keyword>
<proteinExistence type="evidence at transcript level"/>
<dbReference type="PROSITE" id="PS51294">
    <property type="entry name" value="HTH_MYB"/>
    <property type="match status" value="2"/>
</dbReference>
<organism evidence="11">
    <name type="scientific">Gynura bicolor</name>
    <dbReference type="NCBI Taxonomy" id="714476"/>
    <lineage>
        <taxon>Eukaryota</taxon>
        <taxon>Viridiplantae</taxon>
        <taxon>Streptophyta</taxon>
        <taxon>Embryophyta</taxon>
        <taxon>Tracheophyta</taxon>
        <taxon>Spermatophyta</taxon>
        <taxon>Magnoliopsida</taxon>
        <taxon>eudicotyledons</taxon>
        <taxon>Gunneridae</taxon>
        <taxon>Pentapetalae</taxon>
        <taxon>asterids</taxon>
        <taxon>campanulids</taxon>
        <taxon>Asterales</taxon>
        <taxon>Asteraceae</taxon>
        <taxon>Asteroideae</taxon>
        <taxon>Senecioneae</taxon>
        <taxon>Senecioninae</taxon>
        <taxon>Gynura</taxon>
    </lineage>
</organism>
<comment type="subcellular location">
    <subcellularLocation>
        <location evidence="1">Nucleus</location>
    </subcellularLocation>
</comment>
<reference evidence="11" key="1">
    <citation type="journal article" date="2010" name="Plant Biotechnol. (Sheffield)">
        <title>Isolation of anthocyanin-related MYB gene, GbMYB2, from Gynura bicolor leaves.</title>
        <authorList>
            <person name="Shimizu Y."/>
            <person name="Maeda K."/>
            <person name="Kato M."/>
            <person name="Shimomura K."/>
        </authorList>
    </citation>
    <scope>NUCLEOTIDE SEQUENCE</scope>
</reference>
<dbReference type="GO" id="GO:0003677">
    <property type="term" value="F:DNA binding"/>
    <property type="evidence" value="ECO:0007669"/>
    <property type="project" value="UniProtKB-KW"/>
</dbReference>
<evidence type="ECO:0000256" key="3">
    <source>
        <dbReference type="ARBA" id="ARBA00023015"/>
    </source>
</evidence>
<evidence type="ECO:0000256" key="1">
    <source>
        <dbReference type="ARBA" id="ARBA00004123"/>
    </source>
</evidence>
<dbReference type="SUPFAM" id="SSF46689">
    <property type="entry name" value="Homeodomain-like"/>
    <property type="match status" value="1"/>
</dbReference>
<dbReference type="InterPro" id="IPR015495">
    <property type="entry name" value="Myb_TF_plants"/>
</dbReference>
<dbReference type="CDD" id="cd00167">
    <property type="entry name" value="SANT"/>
    <property type="match status" value="2"/>
</dbReference>
<protein>
    <submittedName>
        <fullName evidence="11">Transcription factor GbMYB1</fullName>
    </submittedName>
</protein>
<keyword evidence="4" id="KW-0238">DNA-binding</keyword>
<dbReference type="PANTHER" id="PTHR47999:SF24">
    <property type="entry name" value="TRANSCRIPTION FACTOR MYB90"/>
    <property type="match status" value="1"/>
</dbReference>
<evidence type="ECO:0000256" key="4">
    <source>
        <dbReference type="ARBA" id="ARBA00023125"/>
    </source>
</evidence>
<keyword evidence="2" id="KW-0677">Repeat</keyword>
<dbReference type="Gene3D" id="1.10.10.60">
    <property type="entry name" value="Homeodomain-like"/>
    <property type="match status" value="2"/>
</dbReference>
<dbReference type="GO" id="GO:0005634">
    <property type="term" value="C:nucleus"/>
    <property type="evidence" value="ECO:0007669"/>
    <property type="project" value="UniProtKB-SubCell"/>
</dbReference>
<feature type="domain" description="HTH myb-type" evidence="10">
    <location>
        <begin position="19"/>
        <end position="75"/>
    </location>
</feature>
<dbReference type="PANTHER" id="PTHR47999">
    <property type="entry name" value="TRANSCRIPTION FACTOR MYB8-RELATED-RELATED"/>
    <property type="match status" value="1"/>
</dbReference>
<gene>
    <name evidence="11" type="primary">GbMYB1</name>
</gene>
<dbReference type="InterPro" id="IPR009057">
    <property type="entry name" value="Homeodomain-like_sf"/>
</dbReference>
<evidence type="ECO:0000256" key="2">
    <source>
        <dbReference type="ARBA" id="ARBA00022737"/>
    </source>
</evidence>
<feature type="region of interest" description="Disordered" evidence="8">
    <location>
        <begin position="124"/>
        <end position="146"/>
    </location>
</feature>
<evidence type="ECO:0000259" key="10">
    <source>
        <dbReference type="PROSITE" id="PS51294"/>
    </source>
</evidence>
<reference evidence="11" key="2">
    <citation type="journal article" date="2011" name="Plant Physiol. Biochem.">
        <title>Co-expression of GbMYB1 and GbMYC1 induces anthocyanin accumulation in roots of cultured Gynura bicolor DC. plantlet on methyl jasmonate treatment.</title>
        <authorList>
            <person name="Shimizu Y."/>
            <person name="Maeda K."/>
            <person name="Kato M."/>
            <person name="Shimomura K."/>
        </authorList>
    </citation>
    <scope>NUCLEOTIDE SEQUENCE</scope>
</reference>
<evidence type="ECO:0000256" key="6">
    <source>
        <dbReference type="ARBA" id="ARBA00023163"/>
    </source>
</evidence>
<feature type="compositionally biased region" description="Basic and acidic residues" evidence="8">
    <location>
        <begin position="127"/>
        <end position="138"/>
    </location>
</feature>
<dbReference type="Pfam" id="PF00249">
    <property type="entry name" value="Myb_DNA-binding"/>
    <property type="match status" value="2"/>
</dbReference>
<dbReference type="SMART" id="SM00717">
    <property type="entry name" value="SANT"/>
    <property type="match status" value="2"/>
</dbReference>
<dbReference type="FunFam" id="1.10.10.60:FF:000218">
    <property type="entry name" value="Myb transcription factor"/>
    <property type="match status" value="1"/>
</dbReference>
<dbReference type="AlphaFoldDB" id="E0D6S2"/>
<feature type="domain" description="Myb-like" evidence="9">
    <location>
        <begin position="19"/>
        <end position="71"/>
    </location>
</feature>
<keyword evidence="7" id="KW-0539">Nucleus</keyword>
<dbReference type="PROSITE" id="PS50090">
    <property type="entry name" value="MYB_LIKE"/>
    <property type="match status" value="2"/>
</dbReference>
<name>E0D6S2_9ASTR</name>
<feature type="domain" description="HTH myb-type" evidence="10">
    <location>
        <begin position="76"/>
        <end position="126"/>
    </location>
</feature>
<keyword evidence="5" id="KW-0010">Activator</keyword>
<sequence>MNNNTSKEYNQMKQGGNTGFGLRKGAWTTEEDMLLKNCIAKYGEGKWHLVPLKAGLNRCRKSCRLRWLNYLRPNIKRGDFGEDEVDLMLRLHKLLGNKWSLIAGRIPGRTANDVKNYWNTHIRSRSKQQEQEPKHPESSQHTGHNTVTIFKPQPQTFSKTLSKFAGIASLEDDCLITSLNDGLHNAFNISSNVVSSPKIMDVGINEYWNTLFDDEEMENDDNMGWLFGGSIANDEAFDIVDQKDGESLYDFSIGEEMCNILNSEEL</sequence>
<feature type="domain" description="Myb-like" evidence="9">
    <location>
        <begin position="72"/>
        <end position="122"/>
    </location>
</feature>